<feature type="region of interest" description="Disordered" evidence="2">
    <location>
        <begin position="100"/>
        <end position="129"/>
    </location>
</feature>
<dbReference type="EMBL" id="LXFE01003595">
    <property type="protein sequence ID" value="OLL22254.1"/>
    <property type="molecule type" value="Genomic_DNA"/>
</dbReference>
<dbReference type="Pfam" id="PF00505">
    <property type="entry name" value="HMG_box"/>
    <property type="match status" value="1"/>
</dbReference>
<dbReference type="GO" id="GO:0003677">
    <property type="term" value="F:DNA binding"/>
    <property type="evidence" value="ECO:0007669"/>
    <property type="project" value="UniProtKB-UniRule"/>
</dbReference>
<evidence type="ECO:0000256" key="1">
    <source>
        <dbReference type="PROSITE-ProRule" id="PRU00267"/>
    </source>
</evidence>
<dbReference type="Gene3D" id="1.10.30.10">
    <property type="entry name" value="High mobility group box domain"/>
    <property type="match status" value="1"/>
</dbReference>
<evidence type="ECO:0000313" key="5">
    <source>
        <dbReference type="Proteomes" id="UP000186594"/>
    </source>
</evidence>
<reference evidence="4 5" key="1">
    <citation type="submission" date="2016-04" db="EMBL/GenBank/DDBJ databases">
        <title>Evolutionary innovation and constraint leading to complex multicellularity in the Ascomycota.</title>
        <authorList>
            <person name="Cisse O."/>
            <person name="Nguyen A."/>
            <person name="Hewitt D.A."/>
            <person name="Jedd G."/>
            <person name="Stajich J.E."/>
        </authorList>
    </citation>
    <scope>NUCLEOTIDE SEQUENCE [LARGE SCALE GENOMIC DNA]</scope>
    <source>
        <strain evidence="4 5">DAH-3</strain>
    </source>
</reference>
<dbReference type="InterPro" id="IPR036910">
    <property type="entry name" value="HMG_box_dom_sf"/>
</dbReference>
<comment type="caution">
    <text evidence="4">The sequence shown here is derived from an EMBL/GenBank/DDBJ whole genome shotgun (WGS) entry which is preliminary data.</text>
</comment>
<sequence length="330" mass="36896">MGASSRNSTLFLSQCNKWSVTKSKRRASSLSRPASAPPAVALQLFESEKRAPQNDSSTLTIIQELDGKNQIPLSDLSAVPTNPPSPSNRALRDVLTAKYRRQHPGNEASRSSSPSRARSESSRRRGVVKFPSRPNNAFFLFRADMIRKPDLQGFTQSQLSGILAELWSKEREEVKLHYRKKAEIEKQLYLQKQREMKNSAADSNFDLLDASLAVSYPSPPSDDITDLPHIPSYTWESISPPVASYTDLLNSNYGNLEFSEGPWFLNSGDLPSPDSQGQADSPLEIGWLMPDNYTQLQYQYLTQTPLDLQFQSSNSPPSLWHNESPNTAFG</sequence>
<keyword evidence="5" id="KW-1185">Reference proteome</keyword>
<dbReference type="AlphaFoldDB" id="A0A1U7LHY1"/>
<dbReference type="GO" id="GO:0005634">
    <property type="term" value="C:nucleus"/>
    <property type="evidence" value="ECO:0007669"/>
    <property type="project" value="UniProtKB-UniRule"/>
</dbReference>
<keyword evidence="1" id="KW-0539">Nucleus</keyword>
<dbReference type="PROSITE" id="PS50118">
    <property type="entry name" value="HMG_BOX_2"/>
    <property type="match status" value="1"/>
</dbReference>
<gene>
    <name evidence="4" type="ORF">NEOLI_003666</name>
</gene>
<dbReference type="InterPro" id="IPR009071">
    <property type="entry name" value="HMG_box_dom"/>
</dbReference>
<evidence type="ECO:0000313" key="4">
    <source>
        <dbReference type="EMBL" id="OLL22254.1"/>
    </source>
</evidence>
<feature type="compositionally biased region" description="Low complexity" evidence="2">
    <location>
        <begin position="107"/>
        <end position="116"/>
    </location>
</feature>
<organism evidence="4 5">
    <name type="scientific">Neolecta irregularis (strain DAH-3)</name>
    <dbReference type="NCBI Taxonomy" id="1198029"/>
    <lineage>
        <taxon>Eukaryota</taxon>
        <taxon>Fungi</taxon>
        <taxon>Dikarya</taxon>
        <taxon>Ascomycota</taxon>
        <taxon>Taphrinomycotina</taxon>
        <taxon>Neolectales</taxon>
        <taxon>Neolectaceae</taxon>
        <taxon>Neolecta</taxon>
    </lineage>
</organism>
<evidence type="ECO:0000259" key="3">
    <source>
        <dbReference type="PROSITE" id="PS50118"/>
    </source>
</evidence>
<name>A0A1U7LHY1_NEOID</name>
<dbReference type="SMART" id="SM00398">
    <property type="entry name" value="HMG"/>
    <property type="match status" value="1"/>
</dbReference>
<evidence type="ECO:0000256" key="2">
    <source>
        <dbReference type="SAM" id="MobiDB-lite"/>
    </source>
</evidence>
<proteinExistence type="predicted"/>
<feature type="DNA-binding region" description="HMG box" evidence="1">
    <location>
        <begin position="131"/>
        <end position="197"/>
    </location>
</feature>
<accession>A0A1U7LHY1</accession>
<feature type="domain" description="HMG box" evidence="3">
    <location>
        <begin position="131"/>
        <end position="197"/>
    </location>
</feature>
<dbReference type="OrthoDB" id="6247875at2759"/>
<dbReference type="SUPFAM" id="SSF47095">
    <property type="entry name" value="HMG-box"/>
    <property type="match status" value="1"/>
</dbReference>
<protein>
    <recommendedName>
        <fullName evidence="3">HMG box domain-containing protein</fullName>
    </recommendedName>
</protein>
<keyword evidence="1" id="KW-0238">DNA-binding</keyword>
<dbReference type="Proteomes" id="UP000186594">
    <property type="component" value="Unassembled WGS sequence"/>
</dbReference>